<organism evidence="1">
    <name type="scientific">candidate division WOR-3 bacterium</name>
    <dbReference type="NCBI Taxonomy" id="2052148"/>
    <lineage>
        <taxon>Bacteria</taxon>
        <taxon>Bacteria division WOR-3</taxon>
    </lineage>
</organism>
<sequence>MTGPVGPEIIVVRAVERPKGDTMKTAVVLIAALAVAVPAFGQVPRFRGPVRIESGGTPIDLGYYTAPVMFDWNDDGKKDMVVGQFSYGQIAYFENVGEDSAPVFASYEYLHADSQIIQLPYG</sequence>
<evidence type="ECO:0008006" key="2">
    <source>
        <dbReference type="Google" id="ProtNLM"/>
    </source>
</evidence>
<gene>
    <name evidence="1" type="ORF">ENN51_06055</name>
</gene>
<dbReference type="InterPro" id="IPR028994">
    <property type="entry name" value="Integrin_alpha_N"/>
</dbReference>
<dbReference type="EMBL" id="DSBX01000223">
    <property type="protein sequence ID" value="HDQ99829.1"/>
    <property type="molecule type" value="Genomic_DNA"/>
</dbReference>
<dbReference type="Proteomes" id="UP000885672">
    <property type="component" value="Unassembled WGS sequence"/>
</dbReference>
<proteinExistence type="predicted"/>
<dbReference type="AlphaFoldDB" id="A0A7V0XFH5"/>
<protein>
    <recommendedName>
        <fullName evidence="2">VCBS repeat-containing protein</fullName>
    </recommendedName>
</protein>
<accession>A0A7V0XFH5</accession>
<evidence type="ECO:0000313" key="1">
    <source>
        <dbReference type="EMBL" id="HDQ99829.1"/>
    </source>
</evidence>
<reference evidence="1" key="1">
    <citation type="journal article" date="2020" name="mSystems">
        <title>Genome- and Community-Level Interaction Insights into Carbon Utilization and Element Cycling Functions of Hydrothermarchaeota in Hydrothermal Sediment.</title>
        <authorList>
            <person name="Zhou Z."/>
            <person name="Liu Y."/>
            <person name="Xu W."/>
            <person name="Pan J."/>
            <person name="Luo Z.H."/>
            <person name="Li M."/>
        </authorList>
    </citation>
    <scope>NUCLEOTIDE SEQUENCE [LARGE SCALE GENOMIC DNA]</scope>
    <source>
        <strain evidence="1">SpSt-1182</strain>
    </source>
</reference>
<name>A0A7V0XFH5_UNCW3</name>
<dbReference type="SUPFAM" id="SSF69318">
    <property type="entry name" value="Integrin alpha N-terminal domain"/>
    <property type="match status" value="1"/>
</dbReference>
<comment type="caution">
    <text evidence="1">The sequence shown here is derived from an EMBL/GenBank/DDBJ whole genome shotgun (WGS) entry which is preliminary data.</text>
</comment>